<evidence type="ECO:0000313" key="15">
    <source>
        <dbReference type="Proteomes" id="UP000053477"/>
    </source>
</evidence>
<comment type="similarity">
    <text evidence="2">Belongs to the protein prenyltransferase subunit alpha family.</text>
</comment>
<accession>A0A0H2RA97</accession>
<evidence type="ECO:0000256" key="4">
    <source>
        <dbReference type="ARBA" id="ARBA00012702"/>
    </source>
</evidence>
<keyword evidence="6 14" id="KW-0808">Transferase</keyword>
<protein>
    <recommendedName>
        <fullName evidence="9">Protein farnesyltransferase/geranylgeranyltransferase type-1 subunit alpha</fullName>
        <ecNumber evidence="4">2.5.1.58</ecNumber>
        <ecNumber evidence="3">2.5.1.59</ecNumber>
    </recommendedName>
    <alternativeName>
        <fullName evidence="12">CAAX farnesyltransferase subunit alpha</fullName>
    </alternativeName>
    <alternativeName>
        <fullName evidence="11">FTase-alpha</fullName>
    </alternativeName>
    <alternativeName>
        <fullName evidence="10">Ras proteins prenyltransferase subunit alpha</fullName>
    </alternativeName>
    <alternativeName>
        <fullName evidence="13">Type I protein geranyl-geranyltransferase subunit alpha</fullName>
    </alternativeName>
</protein>
<evidence type="ECO:0000256" key="2">
    <source>
        <dbReference type="ARBA" id="ARBA00006734"/>
    </source>
</evidence>
<evidence type="ECO:0000256" key="11">
    <source>
        <dbReference type="ARBA" id="ARBA00042436"/>
    </source>
</evidence>
<proteinExistence type="inferred from homology"/>
<evidence type="ECO:0000256" key="10">
    <source>
        <dbReference type="ARBA" id="ARBA00041392"/>
    </source>
</evidence>
<dbReference type="Pfam" id="PF01239">
    <property type="entry name" value="PPTA"/>
    <property type="match status" value="5"/>
</dbReference>
<dbReference type="PROSITE" id="PS51147">
    <property type="entry name" value="PFTA"/>
    <property type="match status" value="4"/>
</dbReference>
<comment type="cofactor">
    <cofactor evidence="1">
        <name>Mg(2+)</name>
        <dbReference type="ChEBI" id="CHEBI:18420"/>
    </cofactor>
</comment>
<dbReference type="InParanoid" id="A0A0H2RA97"/>
<evidence type="ECO:0000256" key="9">
    <source>
        <dbReference type="ARBA" id="ARBA00040965"/>
    </source>
</evidence>
<dbReference type="GO" id="GO:0004662">
    <property type="term" value="F:CAAX-protein geranylgeranyltransferase activity"/>
    <property type="evidence" value="ECO:0007669"/>
    <property type="project" value="UniProtKB-EC"/>
</dbReference>
<dbReference type="EMBL" id="KQ086210">
    <property type="protein sequence ID" value="KLO06398.1"/>
    <property type="molecule type" value="Genomic_DNA"/>
</dbReference>
<reference evidence="14 15" key="1">
    <citation type="submission" date="2015-04" db="EMBL/GenBank/DDBJ databases">
        <title>Complete genome sequence of Schizopora paradoxa KUC8140, a cosmopolitan wood degrader in East Asia.</title>
        <authorList>
            <consortium name="DOE Joint Genome Institute"/>
            <person name="Min B."/>
            <person name="Park H."/>
            <person name="Jang Y."/>
            <person name="Kim J.-J."/>
            <person name="Kim K.H."/>
            <person name="Pangilinan J."/>
            <person name="Lipzen A."/>
            <person name="Riley R."/>
            <person name="Grigoriev I.V."/>
            <person name="Spatafora J.W."/>
            <person name="Choi I.-G."/>
        </authorList>
    </citation>
    <scope>NUCLEOTIDE SEQUENCE [LARGE SCALE GENOMIC DNA]</scope>
    <source>
        <strain evidence="14 15">KUC8140</strain>
    </source>
</reference>
<sequence length="400" mass="45618">MAKTEETGPLYAARPEWKDITPIPQYAENANPIAPIFYTEAYKDATDYFRAVVKAGELSPRVLELTESVIRLNPAHYSAWQYRYKVIVAINSPLAPEHALMNELATNHLKTYQVWHHRRLLLLLAAKRLSESKGEDKDAIALSPETELGFIASVLKKDEKNYHTWAFRQWVLATFFSPLSNLSSTLFSTSPMNEEEASAYRLSMLDDEIAFVESMLHADIRNNSAWNHRFFINFKLGTDVVMKSTHNVAEFDNEEKDIVGRELSYTKEKIALAPNNASAWNYIRGVLELAKIPFSSLTSFVLPYTRSHGQEADDDQIIDLDNPLPSSSSDLPAPPALEFLADIYERDAETLRSAEQSEQATVKEKLQKAIPIWRSLSEDHDVTRKKYWEHRIHIAQITCS</sequence>
<evidence type="ECO:0000256" key="7">
    <source>
        <dbReference type="ARBA" id="ARBA00022737"/>
    </source>
</evidence>
<organism evidence="14 15">
    <name type="scientific">Schizopora paradoxa</name>
    <dbReference type="NCBI Taxonomy" id="27342"/>
    <lineage>
        <taxon>Eukaryota</taxon>
        <taxon>Fungi</taxon>
        <taxon>Dikarya</taxon>
        <taxon>Basidiomycota</taxon>
        <taxon>Agaricomycotina</taxon>
        <taxon>Agaricomycetes</taxon>
        <taxon>Hymenochaetales</taxon>
        <taxon>Schizoporaceae</taxon>
        <taxon>Schizopora</taxon>
    </lineage>
</organism>
<evidence type="ECO:0000256" key="6">
    <source>
        <dbReference type="ARBA" id="ARBA00022679"/>
    </source>
</evidence>
<dbReference type="Proteomes" id="UP000053477">
    <property type="component" value="Unassembled WGS sequence"/>
</dbReference>
<keyword evidence="15" id="KW-1185">Reference proteome</keyword>
<evidence type="ECO:0000313" key="14">
    <source>
        <dbReference type="EMBL" id="KLO06398.1"/>
    </source>
</evidence>
<dbReference type="GO" id="GO:0004660">
    <property type="term" value="F:protein farnesyltransferase activity"/>
    <property type="evidence" value="ECO:0007669"/>
    <property type="project" value="UniProtKB-EC"/>
</dbReference>
<gene>
    <name evidence="14" type="ORF">SCHPADRAFT_946109</name>
</gene>
<dbReference type="AlphaFoldDB" id="A0A0H2RA97"/>
<evidence type="ECO:0000256" key="5">
    <source>
        <dbReference type="ARBA" id="ARBA00022602"/>
    </source>
</evidence>
<keyword evidence="7" id="KW-0677">Repeat</keyword>
<dbReference type="STRING" id="27342.A0A0H2RA97"/>
<evidence type="ECO:0000256" key="12">
    <source>
        <dbReference type="ARBA" id="ARBA00043086"/>
    </source>
</evidence>
<dbReference type="PANTHER" id="PTHR11129:SF1">
    <property type="entry name" value="PROTEIN FARNESYLTRANSFERASE_GERANYLGERANYLTRANSFERASE TYPE-1 SUBUNIT ALPHA"/>
    <property type="match status" value="1"/>
</dbReference>
<dbReference type="GO" id="GO:0005953">
    <property type="term" value="C:CAAX-protein geranylgeranyltransferase complex"/>
    <property type="evidence" value="ECO:0007669"/>
    <property type="project" value="TreeGrafter"/>
</dbReference>
<dbReference type="FunCoup" id="A0A0H2RA97">
    <property type="interactions" value="137"/>
</dbReference>
<dbReference type="PANTHER" id="PTHR11129">
    <property type="entry name" value="PROTEIN FARNESYLTRANSFERASE ALPHA SUBUNIT/RAB GERANYLGERANYL TRANSFERASE ALPHA SUBUNIT"/>
    <property type="match status" value="1"/>
</dbReference>
<evidence type="ECO:0000256" key="8">
    <source>
        <dbReference type="ARBA" id="ARBA00022842"/>
    </source>
</evidence>
<dbReference type="EC" id="2.5.1.59" evidence="3"/>
<name>A0A0H2RA97_9AGAM</name>
<dbReference type="GO" id="GO:0005965">
    <property type="term" value="C:protein farnesyltransferase complex"/>
    <property type="evidence" value="ECO:0007669"/>
    <property type="project" value="TreeGrafter"/>
</dbReference>
<dbReference type="SUPFAM" id="SSF48439">
    <property type="entry name" value="Protein prenylyltransferase"/>
    <property type="match status" value="1"/>
</dbReference>
<dbReference type="Gene3D" id="1.25.40.120">
    <property type="entry name" value="Protein prenylyltransferase"/>
    <property type="match status" value="1"/>
</dbReference>
<evidence type="ECO:0000256" key="1">
    <source>
        <dbReference type="ARBA" id="ARBA00001946"/>
    </source>
</evidence>
<keyword evidence="8" id="KW-0460">Magnesium</keyword>
<keyword evidence="5" id="KW-0637">Prenyltransferase</keyword>
<evidence type="ECO:0000256" key="13">
    <source>
        <dbReference type="ARBA" id="ARBA00043219"/>
    </source>
</evidence>
<dbReference type="EC" id="2.5.1.58" evidence="4"/>
<evidence type="ECO:0000256" key="3">
    <source>
        <dbReference type="ARBA" id="ARBA00012700"/>
    </source>
</evidence>
<dbReference type="InterPro" id="IPR002088">
    <property type="entry name" value="Prenyl_trans_a"/>
</dbReference>
<dbReference type="OrthoDB" id="10255768at2759"/>